<dbReference type="Gene3D" id="2.40.30.170">
    <property type="match status" value="1"/>
</dbReference>
<proteinExistence type="inferred from homology"/>
<evidence type="ECO:0000313" key="6">
    <source>
        <dbReference type="EMBL" id="MDH0365146.1"/>
    </source>
</evidence>
<dbReference type="GO" id="GO:0022857">
    <property type="term" value="F:transmembrane transporter activity"/>
    <property type="evidence" value="ECO:0007669"/>
    <property type="project" value="InterPro"/>
</dbReference>
<dbReference type="GO" id="GO:0016020">
    <property type="term" value="C:membrane"/>
    <property type="evidence" value="ECO:0007669"/>
    <property type="project" value="InterPro"/>
</dbReference>
<dbReference type="SUPFAM" id="SSF111369">
    <property type="entry name" value="HlyD-like secretion proteins"/>
    <property type="match status" value="1"/>
</dbReference>
<dbReference type="RefSeq" id="WP_279860703.1">
    <property type="nucleotide sequence ID" value="NZ_JAODZU010000040.1"/>
</dbReference>
<dbReference type="InterPro" id="IPR006143">
    <property type="entry name" value="RND_pump_MFP"/>
</dbReference>
<dbReference type="Gene3D" id="1.10.287.470">
    <property type="entry name" value="Helix hairpin bin"/>
    <property type="match status" value="1"/>
</dbReference>
<gene>
    <name evidence="6" type="ORF">N7330_19195</name>
</gene>
<dbReference type="Gene3D" id="2.40.50.100">
    <property type="match status" value="1"/>
</dbReference>
<name>A0AA42L914_9BURK</name>
<keyword evidence="3" id="KW-0732">Signal</keyword>
<evidence type="ECO:0000259" key="4">
    <source>
        <dbReference type="Pfam" id="PF25919"/>
    </source>
</evidence>
<dbReference type="GO" id="GO:0030288">
    <property type="term" value="C:outer membrane-bounded periplasmic space"/>
    <property type="evidence" value="ECO:0007669"/>
    <property type="project" value="TreeGrafter"/>
</dbReference>
<protein>
    <submittedName>
        <fullName evidence="6">Efflux RND transporter periplasmic adaptor subunit</fullName>
    </submittedName>
</protein>
<evidence type="ECO:0000256" key="3">
    <source>
        <dbReference type="SAM" id="SignalP"/>
    </source>
</evidence>
<evidence type="ECO:0000256" key="1">
    <source>
        <dbReference type="ARBA" id="ARBA00009477"/>
    </source>
</evidence>
<comment type="caution">
    <text evidence="6">The sequence shown here is derived from an EMBL/GenBank/DDBJ whole genome shotgun (WGS) entry which is preliminary data.</text>
</comment>
<dbReference type="Gene3D" id="2.40.420.20">
    <property type="match status" value="1"/>
</dbReference>
<reference evidence="6" key="1">
    <citation type="submission" date="2022-09" db="EMBL/GenBank/DDBJ databases">
        <title>Intensive care unit water sources are persistently colonized with multi-drug resistant bacteria and are the site of extensive horizontal gene transfer of antibiotic resistance genes.</title>
        <authorList>
            <person name="Diorio-Toth L."/>
        </authorList>
    </citation>
    <scope>NUCLEOTIDE SEQUENCE</scope>
    <source>
        <strain evidence="6">GD04130</strain>
    </source>
</reference>
<evidence type="ECO:0000259" key="5">
    <source>
        <dbReference type="Pfam" id="PF25975"/>
    </source>
</evidence>
<sequence length="375" mass="39214">MLFRSSQRAFRLAVLALPCLIAAPFAVQAADSFPVSAAQMQSLGVQLQRLDKSGASLGQSYSARVVLAAGQEQIASAPLSGVIDQLLVAENDIVKVGQPLMRIASPELGELQLKLMEADASSRLSQRALKRERELFSEGIIPERRVQEAEAAASQDAARKRQAEAALRLAGWDSSKLQGMLEKGSLDASLTVRSKAAGTVTDLSVKLGQRVQQADVLMRVSNTGRLGLDIQIPAARARQVALTKGVPVVVLERSGVQGAVLSVGPSVSDTQILALKATVTKGAELLRPGEVVQVQVPFGAGQEGWTVPLTSVVRQGDKAYVFVRNGTGFTAVPVNVLASAGQTVQVSGALQAGQEVAIASVIALKAAWQGKGGGD</sequence>
<dbReference type="AlphaFoldDB" id="A0AA42L914"/>
<dbReference type="GO" id="GO:0060003">
    <property type="term" value="P:copper ion export"/>
    <property type="evidence" value="ECO:0007669"/>
    <property type="project" value="TreeGrafter"/>
</dbReference>
<dbReference type="PANTHER" id="PTHR30097">
    <property type="entry name" value="CATION EFFLUX SYSTEM PROTEIN CUSB"/>
    <property type="match status" value="1"/>
</dbReference>
<dbReference type="GO" id="GO:0015679">
    <property type="term" value="P:plasma membrane copper ion transport"/>
    <property type="evidence" value="ECO:0007669"/>
    <property type="project" value="TreeGrafter"/>
</dbReference>
<comment type="similarity">
    <text evidence="1">Belongs to the membrane fusion protein (MFP) (TC 8.A.1) family.</text>
</comment>
<keyword evidence="2" id="KW-0813">Transport</keyword>
<dbReference type="NCBIfam" id="TIGR01730">
    <property type="entry name" value="RND_mfp"/>
    <property type="match status" value="1"/>
</dbReference>
<dbReference type="Pfam" id="PF25919">
    <property type="entry name" value="BSH_CusB"/>
    <property type="match status" value="1"/>
</dbReference>
<dbReference type="EMBL" id="JAODZU010000040">
    <property type="protein sequence ID" value="MDH0365146.1"/>
    <property type="molecule type" value="Genomic_DNA"/>
</dbReference>
<dbReference type="InterPro" id="IPR051909">
    <property type="entry name" value="MFP_Cation_Efflux"/>
</dbReference>
<feature type="chain" id="PRO_5041359100" evidence="3">
    <location>
        <begin position="30"/>
        <end position="375"/>
    </location>
</feature>
<evidence type="ECO:0000256" key="2">
    <source>
        <dbReference type="ARBA" id="ARBA00022448"/>
    </source>
</evidence>
<dbReference type="InterPro" id="IPR058790">
    <property type="entry name" value="BSH_CusB"/>
</dbReference>
<evidence type="ECO:0000313" key="7">
    <source>
        <dbReference type="Proteomes" id="UP001158297"/>
    </source>
</evidence>
<dbReference type="Proteomes" id="UP001158297">
    <property type="component" value="Unassembled WGS sequence"/>
</dbReference>
<accession>A0AA42L914</accession>
<feature type="domain" description="CzcB-like C-terminal circularly permuted SH3-like" evidence="5">
    <location>
        <begin position="306"/>
        <end position="364"/>
    </location>
</feature>
<dbReference type="GO" id="GO:0046914">
    <property type="term" value="F:transition metal ion binding"/>
    <property type="evidence" value="ECO:0007669"/>
    <property type="project" value="TreeGrafter"/>
</dbReference>
<organism evidence="6 7">
    <name type="scientific">Comamonas aquatica</name>
    <dbReference type="NCBI Taxonomy" id="225991"/>
    <lineage>
        <taxon>Bacteria</taxon>
        <taxon>Pseudomonadati</taxon>
        <taxon>Pseudomonadota</taxon>
        <taxon>Betaproteobacteria</taxon>
        <taxon>Burkholderiales</taxon>
        <taxon>Comamonadaceae</taxon>
        <taxon>Comamonas</taxon>
    </lineage>
</organism>
<dbReference type="Pfam" id="PF25975">
    <property type="entry name" value="CzcB_C"/>
    <property type="match status" value="1"/>
</dbReference>
<dbReference type="PANTHER" id="PTHR30097:SF4">
    <property type="entry name" value="SLR6042 PROTEIN"/>
    <property type="match status" value="1"/>
</dbReference>
<dbReference type="InterPro" id="IPR058649">
    <property type="entry name" value="CzcB_C"/>
</dbReference>
<feature type="domain" description="CusB-like barrel-sandwich hybrid" evidence="4">
    <location>
        <begin position="74"/>
        <end position="220"/>
    </location>
</feature>
<feature type="signal peptide" evidence="3">
    <location>
        <begin position="1"/>
        <end position="29"/>
    </location>
</feature>